<gene>
    <name evidence="3" type="primary">CRISP2-L</name>
    <name evidence="3" type="ORF">Hamer_G000244</name>
</gene>
<feature type="region of interest" description="Disordered" evidence="1">
    <location>
        <begin position="1"/>
        <end position="42"/>
    </location>
</feature>
<evidence type="ECO:0000313" key="3">
    <source>
        <dbReference type="EMBL" id="KAG7177025.1"/>
    </source>
</evidence>
<dbReference type="Gene3D" id="3.40.33.10">
    <property type="entry name" value="CAP"/>
    <property type="match status" value="1"/>
</dbReference>
<dbReference type="InterPro" id="IPR042076">
    <property type="entry name" value="Crisp-like_dom"/>
</dbReference>
<dbReference type="SUPFAM" id="SSF55797">
    <property type="entry name" value="PR-1-like"/>
    <property type="match status" value="1"/>
</dbReference>
<keyword evidence="4" id="KW-1185">Reference proteome</keyword>
<name>A0A8J5NBN5_HOMAM</name>
<protein>
    <submittedName>
        <fullName evidence="3">Cysteine-rich secretory protein 2-like</fullName>
    </submittedName>
</protein>
<dbReference type="SMART" id="SM00198">
    <property type="entry name" value="SCP"/>
    <property type="match status" value="1"/>
</dbReference>
<dbReference type="PANTHER" id="PTHR10334">
    <property type="entry name" value="CYSTEINE-RICH SECRETORY PROTEIN-RELATED"/>
    <property type="match status" value="1"/>
</dbReference>
<reference evidence="3" key="1">
    <citation type="journal article" date="2021" name="Sci. Adv.">
        <title>The American lobster genome reveals insights on longevity, neural, and immune adaptations.</title>
        <authorList>
            <person name="Polinski J.M."/>
            <person name="Zimin A.V."/>
            <person name="Clark K.F."/>
            <person name="Kohn A.B."/>
            <person name="Sadowski N."/>
            <person name="Timp W."/>
            <person name="Ptitsyn A."/>
            <person name="Khanna P."/>
            <person name="Romanova D.Y."/>
            <person name="Williams P."/>
            <person name="Greenwood S.J."/>
            <person name="Moroz L.L."/>
            <person name="Walt D.R."/>
            <person name="Bodnar A.G."/>
        </authorList>
    </citation>
    <scope>NUCLEOTIDE SEQUENCE</scope>
    <source>
        <strain evidence="3">GMGI-L3</strain>
    </source>
</reference>
<dbReference type="InterPro" id="IPR035940">
    <property type="entry name" value="CAP_sf"/>
</dbReference>
<dbReference type="Pfam" id="PF00188">
    <property type="entry name" value="CAP"/>
    <property type="match status" value="1"/>
</dbReference>
<dbReference type="PRINTS" id="PR00838">
    <property type="entry name" value="V5ALLERGEN"/>
</dbReference>
<comment type="caution">
    <text evidence="3">The sequence shown here is derived from an EMBL/GenBank/DDBJ whole genome shotgun (WGS) entry which is preliminary data.</text>
</comment>
<accession>A0A8J5NBN5</accession>
<dbReference type="Pfam" id="PF08562">
    <property type="entry name" value="Crisp"/>
    <property type="match status" value="1"/>
</dbReference>
<dbReference type="EMBL" id="JAHLQT010002534">
    <property type="protein sequence ID" value="KAG7177025.1"/>
    <property type="molecule type" value="Genomic_DNA"/>
</dbReference>
<dbReference type="InterPro" id="IPR002413">
    <property type="entry name" value="V5_allergen-like"/>
</dbReference>
<sequence length="359" mass="40630">MHCEGEGGGDGDSDGPVLPVYRNIQDSHGPDSVKRTTKKVTSPRTYRFQGTAVKTSRLRLLGLTYPRTQQQGSFEGVRSGGGGGGAGRIMTPRDCRLQVALVVMVTALLHLSYTWRTDRRPKLFGSKLRLRSLEPAKYRIQKRLVQFHNFFRSKVKPPASNMLAMSWSSVAAVDAQRWADSCQLLVHDDDRGRTVEQFGPCGQNIFVATHQVPWFFAVKTWWLEKDNFTYGGLKNDLTVVGHYTQMVWHSTHQLGCGLAYCAKAKPRPFYNYVCNYCPIGNYLESLPRPYKRGIPCGSCPTECKAKRLCTNSCPYGDLWVNCKELQMAFSSWLCETRTKEGLERLRYCRATCLRDPKVC</sequence>
<dbReference type="PROSITE" id="PS01009">
    <property type="entry name" value="CRISP_1"/>
    <property type="match status" value="1"/>
</dbReference>
<dbReference type="Proteomes" id="UP000747542">
    <property type="component" value="Unassembled WGS sequence"/>
</dbReference>
<dbReference type="AlphaFoldDB" id="A0A8J5NBN5"/>
<dbReference type="GO" id="GO:0005576">
    <property type="term" value="C:extracellular region"/>
    <property type="evidence" value="ECO:0007669"/>
    <property type="project" value="InterPro"/>
</dbReference>
<dbReference type="SUPFAM" id="SSF57546">
    <property type="entry name" value="Crisp domain-like"/>
    <property type="match status" value="1"/>
</dbReference>
<dbReference type="InterPro" id="IPR001283">
    <property type="entry name" value="CRISP-related"/>
</dbReference>
<organism evidence="3 4">
    <name type="scientific">Homarus americanus</name>
    <name type="common">American lobster</name>
    <dbReference type="NCBI Taxonomy" id="6706"/>
    <lineage>
        <taxon>Eukaryota</taxon>
        <taxon>Metazoa</taxon>
        <taxon>Ecdysozoa</taxon>
        <taxon>Arthropoda</taxon>
        <taxon>Crustacea</taxon>
        <taxon>Multicrustacea</taxon>
        <taxon>Malacostraca</taxon>
        <taxon>Eumalacostraca</taxon>
        <taxon>Eucarida</taxon>
        <taxon>Decapoda</taxon>
        <taxon>Pleocyemata</taxon>
        <taxon>Astacidea</taxon>
        <taxon>Nephropoidea</taxon>
        <taxon>Nephropidae</taxon>
        <taxon>Homarus</taxon>
    </lineage>
</organism>
<dbReference type="InterPro" id="IPR014044">
    <property type="entry name" value="CAP_dom"/>
</dbReference>
<proteinExistence type="predicted"/>
<dbReference type="Gene3D" id="1.10.10.740">
    <property type="entry name" value="Crisp domain"/>
    <property type="match status" value="1"/>
</dbReference>
<dbReference type="PRINTS" id="PR00837">
    <property type="entry name" value="V5TPXLIKE"/>
</dbReference>
<feature type="domain" description="SCP" evidence="2">
    <location>
        <begin position="139"/>
        <end position="284"/>
    </location>
</feature>
<dbReference type="InterPro" id="IPR018244">
    <property type="entry name" value="Allrgn_V5/Tpx1_CS"/>
</dbReference>
<evidence type="ECO:0000256" key="1">
    <source>
        <dbReference type="SAM" id="MobiDB-lite"/>
    </source>
</evidence>
<evidence type="ECO:0000313" key="4">
    <source>
        <dbReference type="Proteomes" id="UP000747542"/>
    </source>
</evidence>
<evidence type="ECO:0000259" key="2">
    <source>
        <dbReference type="SMART" id="SM00198"/>
    </source>
</evidence>
<dbReference type="InterPro" id="IPR013871">
    <property type="entry name" value="Cysteine_rich_secretory"/>
</dbReference>